<sequence length="108" mass="12470">MKRELQLLSISKDKARLEEECDNLKDEVIGLKEESSSVQSLKGFTQRIADTERKAQLACKERDIAKKEFKGMREELSTRLNSNETMEIIREKEVQILGLLEEGEKLSK</sequence>
<protein>
    <submittedName>
        <fullName evidence="2">Uncharacterized protein</fullName>
    </submittedName>
</protein>
<evidence type="ECO:0000313" key="3">
    <source>
        <dbReference type="Proteomes" id="UP001356427"/>
    </source>
</evidence>
<dbReference type="GO" id="GO:0005794">
    <property type="term" value="C:Golgi apparatus"/>
    <property type="evidence" value="ECO:0007669"/>
    <property type="project" value="TreeGrafter"/>
</dbReference>
<dbReference type="PANTHER" id="PTHR46515:SF1">
    <property type="entry name" value="TATA ELEMENT MODULATORY FACTOR"/>
    <property type="match status" value="1"/>
</dbReference>
<keyword evidence="1" id="KW-0175">Coiled coil</keyword>
<dbReference type="PANTHER" id="PTHR46515">
    <property type="entry name" value="TATA ELEMENT MODULATORY FACTOR TMF1"/>
    <property type="match status" value="1"/>
</dbReference>
<dbReference type="AlphaFoldDB" id="A0AAN8MAR7"/>
<evidence type="ECO:0000256" key="1">
    <source>
        <dbReference type="SAM" id="Coils"/>
    </source>
</evidence>
<dbReference type="EMBL" id="JAGTTL010000006">
    <property type="protein sequence ID" value="KAK6321551.1"/>
    <property type="molecule type" value="Genomic_DNA"/>
</dbReference>
<dbReference type="InterPro" id="IPR052602">
    <property type="entry name" value="Growth_transcription_reg"/>
</dbReference>
<proteinExistence type="predicted"/>
<keyword evidence="3" id="KW-1185">Reference proteome</keyword>
<evidence type="ECO:0000313" key="2">
    <source>
        <dbReference type="EMBL" id="KAK6321551.1"/>
    </source>
</evidence>
<accession>A0AAN8MAR7</accession>
<comment type="caution">
    <text evidence="2">The sequence shown here is derived from an EMBL/GenBank/DDBJ whole genome shotgun (WGS) entry which is preliminary data.</text>
</comment>
<feature type="coiled-coil region" evidence="1">
    <location>
        <begin position="7"/>
        <end position="68"/>
    </location>
</feature>
<gene>
    <name evidence="2" type="ORF">J4Q44_G00085270</name>
</gene>
<dbReference type="Proteomes" id="UP001356427">
    <property type="component" value="Unassembled WGS sequence"/>
</dbReference>
<reference evidence="2 3" key="1">
    <citation type="submission" date="2021-04" db="EMBL/GenBank/DDBJ databases">
        <authorList>
            <person name="De Guttry C."/>
            <person name="Zahm M."/>
            <person name="Klopp C."/>
            <person name="Cabau C."/>
            <person name="Louis A."/>
            <person name="Berthelot C."/>
            <person name="Parey E."/>
            <person name="Roest Crollius H."/>
            <person name="Montfort J."/>
            <person name="Robinson-Rechavi M."/>
            <person name="Bucao C."/>
            <person name="Bouchez O."/>
            <person name="Gislard M."/>
            <person name="Lluch J."/>
            <person name="Milhes M."/>
            <person name="Lampietro C."/>
            <person name="Lopez Roques C."/>
            <person name="Donnadieu C."/>
            <person name="Braasch I."/>
            <person name="Desvignes T."/>
            <person name="Postlethwait J."/>
            <person name="Bobe J."/>
            <person name="Wedekind C."/>
            <person name="Guiguen Y."/>
        </authorList>
    </citation>
    <scope>NUCLEOTIDE SEQUENCE [LARGE SCALE GENOMIC DNA]</scope>
    <source>
        <strain evidence="2">Cs_M1</strain>
        <tissue evidence="2">Blood</tissue>
    </source>
</reference>
<organism evidence="2 3">
    <name type="scientific">Coregonus suidteri</name>
    <dbReference type="NCBI Taxonomy" id="861788"/>
    <lineage>
        <taxon>Eukaryota</taxon>
        <taxon>Metazoa</taxon>
        <taxon>Chordata</taxon>
        <taxon>Craniata</taxon>
        <taxon>Vertebrata</taxon>
        <taxon>Euteleostomi</taxon>
        <taxon>Actinopterygii</taxon>
        <taxon>Neopterygii</taxon>
        <taxon>Teleostei</taxon>
        <taxon>Protacanthopterygii</taxon>
        <taxon>Salmoniformes</taxon>
        <taxon>Salmonidae</taxon>
        <taxon>Coregoninae</taxon>
        <taxon>Coregonus</taxon>
    </lineage>
</organism>
<dbReference type="GO" id="GO:0005783">
    <property type="term" value="C:endoplasmic reticulum"/>
    <property type="evidence" value="ECO:0007669"/>
    <property type="project" value="TreeGrafter"/>
</dbReference>
<name>A0AAN8MAR7_9TELE</name>